<gene>
    <name evidence="1" type="ORF">F1735_33345</name>
</gene>
<evidence type="ECO:0000313" key="1">
    <source>
        <dbReference type="EMBL" id="NHZ67089.1"/>
    </source>
</evidence>
<dbReference type="EMBL" id="WHJF01000267">
    <property type="protein sequence ID" value="NHZ67089.1"/>
    <property type="molecule type" value="Genomic_DNA"/>
</dbReference>
<keyword evidence="2" id="KW-1185">Reference proteome</keyword>
<proteinExistence type="predicted"/>
<dbReference type="RefSeq" id="WP_167241296.1">
    <property type="nucleotide sequence ID" value="NZ_WHJF01000267.1"/>
</dbReference>
<name>A0ABX0NA85_9BURK</name>
<comment type="caution">
    <text evidence="1">The sequence shown here is derived from an EMBL/GenBank/DDBJ whole genome shotgun (WGS) entry which is preliminary data.</text>
</comment>
<evidence type="ECO:0000313" key="2">
    <source>
        <dbReference type="Proteomes" id="UP000610594"/>
    </source>
</evidence>
<sequence length="201" mass="23329">MIDQVGSGIRRMFQTQRDRFFPLPDFVLDETEQRQPRVEVIISGQVLDAKYTQLLMKRADLDLRQVLLLDRVQKKRPLSADQAKQLRAMKLIEGRSPNYFVSAKVAEWTGQRASYIRNKGLDDDYYRKLVTDYLKKYGQATRKDMDELLLAKLPEVLDDAQKAHKIRNLLQAMRRDNLIHRTGPKMSAVWRLGVGPVADQS</sequence>
<protein>
    <submittedName>
        <fullName evidence="1">Uncharacterized protein</fullName>
    </submittedName>
</protein>
<organism evidence="1 2">
    <name type="scientific">Massilia genomosp. 1</name>
    <dbReference type="NCBI Taxonomy" id="2609280"/>
    <lineage>
        <taxon>Bacteria</taxon>
        <taxon>Pseudomonadati</taxon>
        <taxon>Pseudomonadota</taxon>
        <taxon>Betaproteobacteria</taxon>
        <taxon>Burkholderiales</taxon>
        <taxon>Oxalobacteraceae</taxon>
        <taxon>Telluria group</taxon>
        <taxon>Massilia</taxon>
    </lineage>
</organism>
<dbReference type="Proteomes" id="UP000610594">
    <property type="component" value="Unassembled WGS sequence"/>
</dbReference>
<reference evidence="1 2" key="1">
    <citation type="submission" date="2019-10" db="EMBL/GenBank/DDBJ databases">
        <title>Taxonomy of Antarctic Massilia spp.: description of Massilia rubra sp. nov., Massilia aquatica sp. nov., Massilia mucilaginosa sp. nov., Massilia frigida sp. nov. isolated from streams, lakes and regoliths.</title>
        <authorList>
            <person name="Holochova P."/>
            <person name="Sedlacek I."/>
            <person name="Kralova S."/>
            <person name="Maslanova I."/>
            <person name="Busse H.-J."/>
            <person name="Stankova E."/>
            <person name="Vrbovska V."/>
            <person name="Kovarovic V."/>
            <person name="Bartak M."/>
            <person name="Svec P."/>
            <person name="Pantucek R."/>
        </authorList>
    </citation>
    <scope>NUCLEOTIDE SEQUENCE [LARGE SCALE GENOMIC DNA]</scope>
    <source>
        <strain evidence="1 2">CCM 8694</strain>
    </source>
</reference>
<accession>A0ABX0NA85</accession>